<dbReference type="Gene3D" id="2.40.160.170">
    <property type="match status" value="1"/>
</dbReference>
<accession>A0ABU2WHV3</accession>
<evidence type="ECO:0000256" key="1">
    <source>
        <dbReference type="SAM" id="SignalP"/>
    </source>
</evidence>
<feature type="signal peptide" evidence="1">
    <location>
        <begin position="1"/>
        <end position="20"/>
    </location>
</feature>
<name>A0ABU2WHV3_9GAMM</name>
<dbReference type="RefSeq" id="WP_311364859.1">
    <property type="nucleotide sequence ID" value="NZ_JAVRIC010000010.1"/>
</dbReference>
<dbReference type="Proteomes" id="UP001254608">
    <property type="component" value="Unassembled WGS sequence"/>
</dbReference>
<gene>
    <name evidence="2" type="ORF">RM530_08835</name>
</gene>
<evidence type="ECO:0008006" key="4">
    <source>
        <dbReference type="Google" id="ProtNLM"/>
    </source>
</evidence>
<protein>
    <recommendedName>
        <fullName evidence="4">Outer membrane protein beta-barrel domain-containing protein</fullName>
    </recommendedName>
</protein>
<evidence type="ECO:0000313" key="3">
    <source>
        <dbReference type="Proteomes" id="UP001254608"/>
    </source>
</evidence>
<feature type="chain" id="PRO_5046825421" description="Outer membrane protein beta-barrel domain-containing protein" evidence="1">
    <location>
        <begin position="21"/>
        <end position="239"/>
    </location>
</feature>
<proteinExistence type="predicted"/>
<sequence>MFAAGLTGAALLGVAPLASALDAAAGARLGTLGYGIEGTIGVNERLNIRVPFSVLPYDKDFEEDDIEYNGKLDFSTIGVLADFHPFKGSFFISGGLMSNGNTVKIKASDNTGNEEYELGDNTYTSDPNDPLKLRGKLDFDSLAPYAGFGWGNPIQGTSNWYFRFELGALFQGSPKIGMGASGSAQEQGSGTSFDVNGSSAEAQQFQADLEEERQSLESDISEFDIYPVISFSLGYRFSF</sequence>
<keyword evidence="1" id="KW-0732">Signal</keyword>
<dbReference type="EMBL" id="JAVRIC010000010">
    <property type="protein sequence ID" value="MDT0497468.1"/>
    <property type="molecule type" value="Genomic_DNA"/>
</dbReference>
<evidence type="ECO:0000313" key="2">
    <source>
        <dbReference type="EMBL" id="MDT0497468.1"/>
    </source>
</evidence>
<keyword evidence="3" id="KW-1185">Reference proteome</keyword>
<organism evidence="2 3">
    <name type="scientific">Banduia mediterranea</name>
    <dbReference type="NCBI Taxonomy" id="3075609"/>
    <lineage>
        <taxon>Bacteria</taxon>
        <taxon>Pseudomonadati</taxon>
        <taxon>Pseudomonadota</taxon>
        <taxon>Gammaproteobacteria</taxon>
        <taxon>Nevskiales</taxon>
        <taxon>Algiphilaceae</taxon>
        <taxon>Banduia</taxon>
    </lineage>
</organism>
<comment type="caution">
    <text evidence="2">The sequence shown here is derived from an EMBL/GenBank/DDBJ whole genome shotgun (WGS) entry which is preliminary data.</text>
</comment>
<reference evidence="2 3" key="1">
    <citation type="submission" date="2023-09" db="EMBL/GenBank/DDBJ databases">
        <authorList>
            <person name="Rey-Velasco X."/>
        </authorList>
    </citation>
    <scope>NUCLEOTIDE SEQUENCE [LARGE SCALE GENOMIC DNA]</scope>
    <source>
        <strain evidence="2 3">W345</strain>
    </source>
</reference>